<organism evidence="1 2">
    <name type="scientific">Pyropia yezoensis</name>
    <name type="common">Susabi-nori</name>
    <name type="synonym">Porphyra yezoensis</name>
    <dbReference type="NCBI Taxonomy" id="2788"/>
    <lineage>
        <taxon>Eukaryota</taxon>
        <taxon>Rhodophyta</taxon>
        <taxon>Bangiophyceae</taxon>
        <taxon>Bangiales</taxon>
        <taxon>Bangiaceae</taxon>
        <taxon>Pyropia</taxon>
    </lineage>
</organism>
<gene>
    <name evidence="1" type="ORF">I4F81_001639</name>
</gene>
<name>A0ACC3BNH4_PYRYE</name>
<sequence>MAPRRRRRAVQPATSGTVAAAGTTTTAHHRHWRLGCHRRHRQPPRYMAAVDARGRRGNRQGAANRPDGSQAEPTGHSPPERLRMCRTRVTLGGGDHSMGIQRVGGGGQAGKDPG</sequence>
<keyword evidence="2" id="KW-1185">Reference proteome</keyword>
<evidence type="ECO:0000313" key="2">
    <source>
        <dbReference type="Proteomes" id="UP000798662"/>
    </source>
</evidence>
<dbReference type="EMBL" id="CM020618">
    <property type="protein sequence ID" value="KAK1859041.1"/>
    <property type="molecule type" value="Genomic_DNA"/>
</dbReference>
<accession>A0ACC3BNH4</accession>
<proteinExistence type="predicted"/>
<protein>
    <submittedName>
        <fullName evidence="1">Uncharacterized protein</fullName>
    </submittedName>
</protein>
<comment type="caution">
    <text evidence="1">The sequence shown here is derived from an EMBL/GenBank/DDBJ whole genome shotgun (WGS) entry which is preliminary data.</text>
</comment>
<evidence type="ECO:0000313" key="1">
    <source>
        <dbReference type="EMBL" id="KAK1859041.1"/>
    </source>
</evidence>
<reference evidence="1" key="1">
    <citation type="submission" date="2019-11" db="EMBL/GenBank/DDBJ databases">
        <title>Nori genome reveals adaptations in red seaweeds to the harsh intertidal environment.</title>
        <authorList>
            <person name="Wang D."/>
            <person name="Mao Y."/>
        </authorList>
    </citation>
    <scope>NUCLEOTIDE SEQUENCE</scope>
    <source>
        <tissue evidence="1">Gametophyte</tissue>
    </source>
</reference>
<dbReference type="Proteomes" id="UP000798662">
    <property type="component" value="Chromosome 1"/>
</dbReference>